<evidence type="ECO:0000259" key="12">
    <source>
        <dbReference type="Pfam" id="PF09084"/>
    </source>
</evidence>
<evidence type="ECO:0000256" key="5">
    <source>
        <dbReference type="ARBA" id="ARBA00022679"/>
    </source>
</evidence>
<reference evidence="13 14" key="1">
    <citation type="submission" date="2020-08" db="EMBL/GenBank/DDBJ databases">
        <title>Genomic Encyclopedia of Type Strains, Phase IV (KMG-IV): sequencing the most valuable type-strain genomes for metagenomic binning, comparative biology and taxonomic classification.</title>
        <authorList>
            <person name="Goeker M."/>
        </authorList>
    </citation>
    <scope>NUCLEOTIDE SEQUENCE [LARGE SCALE GENOMIC DNA]</scope>
    <source>
        <strain evidence="13 14">DSM 25966</strain>
    </source>
</reference>
<dbReference type="PANTHER" id="PTHR31528:SF1">
    <property type="entry name" value="4-AMINO-5-HYDROXYMETHYL-2-METHYLPYRIMIDINE PHOSPHATE SYNTHASE THI11-RELATED"/>
    <property type="match status" value="1"/>
</dbReference>
<comment type="subunit">
    <text evidence="4">Homodimer.</text>
</comment>
<dbReference type="InterPro" id="IPR027939">
    <property type="entry name" value="NMT1/THI5"/>
</dbReference>
<proteinExistence type="inferred from homology"/>
<dbReference type="Gene3D" id="3.40.190.10">
    <property type="entry name" value="Periplasmic binding protein-like II"/>
    <property type="match status" value="2"/>
</dbReference>
<gene>
    <name evidence="13" type="ORF">GGR25_000049</name>
</gene>
<comment type="similarity">
    <text evidence="3">Belongs to the NMT1/THI5 family.</text>
</comment>
<name>A0A840AFY2_9HYPH</name>
<evidence type="ECO:0000256" key="4">
    <source>
        <dbReference type="ARBA" id="ARBA00011738"/>
    </source>
</evidence>
<comment type="function">
    <text evidence="1">Responsible for the formation of the pyrimidine heterocycle in the thiamine biosynthesis pathway. Catalyzes the formation of hydroxymethylpyrimidine phosphate (HMP-P) from histidine and pyridoxal phosphate (PLP). The protein uses PLP and the active site histidine to form HMP-P, generating an inactive enzyme. The enzyme can only undergo a single turnover, which suggests it is a suicide enzyme.</text>
</comment>
<accession>A0A840AFY2</accession>
<keyword evidence="14" id="KW-1185">Reference proteome</keyword>
<feature type="domain" description="SsuA/THI5-like" evidence="12">
    <location>
        <begin position="15"/>
        <end position="226"/>
    </location>
</feature>
<evidence type="ECO:0000256" key="3">
    <source>
        <dbReference type="ARBA" id="ARBA00009406"/>
    </source>
</evidence>
<comment type="pathway">
    <text evidence="2">Cofactor biosynthesis; thiamine diphosphate biosynthesis.</text>
</comment>
<dbReference type="EMBL" id="JACIDS010000001">
    <property type="protein sequence ID" value="MBB3929030.1"/>
    <property type="molecule type" value="Genomic_DNA"/>
</dbReference>
<dbReference type="GO" id="GO:0016740">
    <property type="term" value="F:transferase activity"/>
    <property type="evidence" value="ECO:0007669"/>
    <property type="project" value="UniProtKB-KW"/>
</dbReference>
<comment type="catalytic activity">
    <reaction evidence="11">
        <text>N(6)-(pyridoxal phosphate)-L-lysyl-[4-amino-5-hydroxymethyl-2-methylpyrimidine phosphate synthase] + L-histidyl-[4-amino-5-hydroxymethyl-2-methylpyrimidine phosphate synthase] + 2 Fe(3+) + 4 H2O = L-lysyl-[4-amino-5-hydroxymethyl-2-methylpyrimidine phosphate synthase] + (2S)-2-amino-5-hydroxy-4-oxopentanoyl-[4-amino-5-hydroxymethyl-2-methylpyrimidine phosphate synthase] + 4-amino-2-methyl-5-(phosphooxymethyl)pyrimidine + 3-oxopropanoate + 2 Fe(2+) + 2 H(+)</text>
        <dbReference type="Rhea" id="RHEA:65756"/>
        <dbReference type="Rhea" id="RHEA-COMP:16892"/>
        <dbReference type="Rhea" id="RHEA-COMP:16893"/>
        <dbReference type="Rhea" id="RHEA-COMP:16894"/>
        <dbReference type="Rhea" id="RHEA-COMP:16895"/>
        <dbReference type="ChEBI" id="CHEBI:15377"/>
        <dbReference type="ChEBI" id="CHEBI:15378"/>
        <dbReference type="ChEBI" id="CHEBI:29033"/>
        <dbReference type="ChEBI" id="CHEBI:29034"/>
        <dbReference type="ChEBI" id="CHEBI:29969"/>
        <dbReference type="ChEBI" id="CHEBI:29979"/>
        <dbReference type="ChEBI" id="CHEBI:33190"/>
        <dbReference type="ChEBI" id="CHEBI:58354"/>
        <dbReference type="ChEBI" id="CHEBI:143915"/>
        <dbReference type="ChEBI" id="CHEBI:157692"/>
    </reaction>
    <physiologicalReaction direction="left-to-right" evidence="11">
        <dbReference type="Rhea" id="RHEA:65757"/>
    </physiologicalReaction>
</comment>
<dbReference type="RefSeq" id="WP_183396733.1">
    <property type="nucleotide sequence ID" value="NZ_JACIDS010000001.1"/>
</dbReference>
<evidence type="ECO:0000256" key="6">
    <source>
        <dbReference type="ARBA" id="ARBA00022723"/>
    </source>
</evidence>
<evidence type="ECO:0000313" key="13">
    <source>
        <dbReference type="EMBL" id="MBB3929030.1"/>
    </source>
</evidence>
<dbReference type="AlphaFoldDB" id="A0A840AFY2"/>
<keyword evidence="6" id="KW-0479">Metal-binding</keyword>
<keyword evidence="5" id="KW-0808">Transferase</keyword>
<sequence length="309" mass="33496">MTDAVSLQLKWLHQAQFAGYYVAEDAGYYAEVGLDVDIRVGGPGVDPEVAVATGEADFAQGGGIESVLAARAAGLPVVAIAALFQKIDVVYVARRGSGIRSLEDFAGRRLSTWYTGVHLILRAMLRRAGVDLATVDEVMQAASMQPFVDGEVAVAAATFYNQLPKLEASGIDDLVAFDPADFGIVIPRDPIIAADRTVQERPDVVGRFLTASLRGWLRSFERQDEAVAAVLRRSPDLDPVHQAVMIREVAALARLGDGEARGIGYIDPARVRDAERFLFEHGQLSRSVPPEEASTMAFWRDVRTIGSDR</sequence>
<protein>
    <recommendedName>
        <fullName evidence="10">Thiamine pyrimidine synthase</fullName>
    </recommendedName>
</protein>
<keyword evidence="8" id="KW-0784">Thiamine biosynthesis</keyword>
<evidence type="ECO:0000256" key="10">
    <source>
        <dbReference type="ARBA" id="ARBA00033171"/>
    </source>
</evidence>
<dbReference type="GO" id="GO:0046872">
    <property type="term" value="F:metal ion binding"/>
    <property type="evidence" value="ECO:0007669"/>
    <property type="project" value="UniProtKB-KW"/>
</dbReference>
<evidence type="ECO:0000256" key="7">
    <source>
        <dbReference type="ARBA" id="ARBA00022898"/>
    </source>
</evidence>
<dbReference type="GO" id="GO:0009228">
    <property type="term" value="P:thiamine biosynthetic process"/>
    <property type="evidence" value="ECO:0007669"/>
    <property type="project" value="UniProtKB-KW"/>
</dbReference>
<evidence type="ECO:0000256" key="9">
    <source>
        <dbReference type="ARBA" id="ARBA00023004"/>
    </source>
</evidence>
<evidence type="ECO:0000313" key="14">
    <source>
        <dbReference type="Proteomes" id="UP000553963"/>
    </source>
</evidence>
<dbReference type="PANTHER" id="PTHR31528">
    <property type="entry name" value="4-AMINO-5-HYDROXYMETHYL-2-METHYLPYRIMIDINE PHOSPHATE SYNTHASE THI11-RELATED"/>
    <property type="match status" value="1"/>
</dbReference>
<dbReference type="Proteomes" id="UP000553963">
    <property type="component" value="Unassembled WGS sequence"/>
</dbReference>
<dbReference type="Pfam" id="PF09084">
    <property type="entry name" value="NMT1"/>
    <property type="match status" value="1"/>
</dbReference>
<keyword evidence="9" id="KW-0408">Iron</keyword>
<evidence type="ECO:0000256" key="2">
    <source>
        <dbReference type="ARBA" id="ARBA00004948"/>
    </source>
</evidence>
<evidence type="ECO:0000256" key="11">
    <source>
        <dbReference type="ARBA" id="ARBA00048179"/>
    </source>
</evidence>
<evidence type="ECO:0000256" key="8">
    <source>
        <dbReference type="ARBA" id="ARBA00022977"/>
    </source>
</evidence>
<dbReference type="InterPro" id="IPR015168">
    <property type="entry name" value="SsuA/THI5"/>
</dbReference>
<evidence type="ECO:0000256" key="1">
    <source>
        <dbReference type="ARBA" id="ARBA00003469"/>
    </source>
</evidence>
<dbReference type="SUPFAM" id="SSF53850">
    <property type="entry name" value="Periplasmic binding protein-like II"/>
    <property type="match status" value="1"/>
</dbReference>
<comment type="caution">
    <text evidence="13">The sequence shown here is derived from an EMBL/GenBank/DDBJ whole genome shotgun (WGS) entry which is preliminary data.</text>
</comment>
<keyword evidence="7" id="KW-0663">Pyridoxal phosphate</keyword>
<organism evidence="13 14">
    <name type="scientific">Kaistia hirudinis</name>
    <dbReference type="NCBI Taxonomy" id="1293440"/>
    <lineage>
        <taxon>Bacteria</taxon>
        <taxon>Pseudomonadati</taxon>
        <taxon>Pseudomonadota</taxon>
        <taxon>Alphaproteobacteria</taxon>
        <taxon>Hyphomicrobiales</taxon>
        <taxon>Kaistiaceae</taxon>
        <taxon>Kaistia</taxon>
    </lineage>
</organism>